<reference evidence="2 3" key="1">
    <citation type="submission" date="2019-02" db="EMBL/GenBank/DDBJ databases">
        <title>Deep-cultivation of Planctomycetes and their phenomic and genomic characterization uncovers novel biology.</title>
        <authorList>
            <person name="Wiegand S."/>
            <person name="Jogler M."/>
            <person name="Boedeker C."/>
            <person name="Pinto D."/>
            <person name="Vollmers J."/>
            <person name="Rivas-Marin E."/>
            <person name="Kohn T."/>
            <person name="Peeters S.H."/>
            <person name="Heuer A."/>
            <person name="Rast P."/>
            <person name="Oberbeckmann S."/>
            <person name="Bunk B."/>
            <person name="Jeske O."/>
            <person name="Meyerdierks A."/>
            <person name="Storesund J.E."/>
            <person name="Kallscheuer N."/>
            <person name="Luecker S."/>
            <person name="Lage O.M."/>
            <person name="Pohl T."/>
            <person name="Merkel B.J."/>
            <person name="Hornburger P."/>
            <person name="Mueller R.-W."/>
            <person name="Bruemmer F."/>
            <person name="Labrenz M."/>
            <person name="Spormann A.M."/>
            <person name="Op den Camp H."/>
            <person name="Overmann J."/>
            <person name="Amann R."/>
            <person name="Jetten M.S.M."/>
            <person name="Mascher T."/>
            <person name="Medema M.H."/>
            <person name="Devos D.P."/>
            <person name="Kaster A.-K."/>
            <person name="Ovreas L."/>
            <person name="Rohde M."/>
            <person name="Galperin M.Y."/>
            <person name="Jogler C."/>
        </authorList>
    </citation>
    <scope>NUCLEOTIDE SEQUENCE [LARGE SCALE GENOMIC DNA]</scope>
    <source>
        <strain evidence="2 3">Pan44</strain>
    </source>
</reference>
<dbReference type="AlphaFoldDB" id="A0A517SB80"/>
<sequence length="90" mass="10613">MAEGEQRIESGWRRFLRHLITTAMFLVVYALSSGPMLGLAFWLRERTGIDQFYAVMWMYYPLLAYRPAFSLLEPYVEWWVVTVFRTVGPG</sequence>
<organism evidence="2 3">
    <name type="scientific">Caulifigura coniformis</name>
    <dbReference type="NCBI Taxonomy" id="2527983"/>
    <lineage>
        <taxon>Bacteria</taxon>
        <taxon>Pseudomonadati</taxon>
        <taxon>Planctomycetota</taxon>
        <taxon>Planctomycetia</taxon>
        <taxon>Planctomycetales</taxon>
        <taxon>Planctomycetaceae</taxon>
        <taxon>Caulifigura</taxon>
    </lineage>
</organism>
<protein>
    <submittedName>
        <fullName evidence="2">Uncharacterized protein</fullName>
    </submittedName>
</protein>
<keyword evidence="1" id="KW-1133">Transmembrane helix</keyword>
<gene>
    <name evidence="2" type="ORF">Pan44_14100</name>
</gene>
<dbReference type="RefSeq" id="WP_145028579.1">
    <property type="nucleotide sequence ID" value="NZ_CP036271.1"/>
</dbReference>
<evidence type="ECO:0000313" key="2">
    <source>
        <dbReference type="EMBL" id="QDT53393.1"/>
    </source>
</evidence>
<dbReference type="OrthoDB" id="288290at2"/>
<dbReference type="Proteomes" id="UP000315700">
    <property type="component" value="Chromosome"/>
</dbReference>
<dbReference type="KEGG" id="ccos:Pan44_14100"/>
<evidence type="ECO:0000313" key="3">
    <source>
        <dbReference type="Proteomes" id="UP000315700"/>
    </source>
</evidence>
<accession>A0A517SB80</accession>
<dbReference type="EMBL" id="CP036271">
    <property type="protein sequence ID" value="QDT53393.1"/>
    <property type="molecule type" value="Genomic_DNA"/>
</dbReference>
<dbReference type="InParanoid" id="A0A517SB80"/>
<feature type="transmembrane region" description="Helical" evidence="1">
    <location>
        <begin position="20"/>
        <end position="43"/>
    </location>
</feature>
<name>A0A517SB80_9PLAN</name>
<keyword evidence="3" id="KW-1185">Reference proteome</keyword>
<keyword evidence="1" id="KW-0472">Membrane</keyword>
<evidence type="ECO:0000256" key="1">
    <source>
        <dbReference type="SAM" id="Phobius"/>
    </source>
</evidence>
<keyword evidence="1" id="KW-0812">Transmembrane</keyword>
<proteinExistence type="predicted"/>